<dbReference type="SUPFAM" id="SSF50156">
    <property type="entry name" value="PDZ domain-like"/>
    <property type="match status" value="1"/>
</dbReference>
<evidence type="ECO:0000313" key="4">
    <source>
        <dbReference type="EMBL" id="PIZ44062.1"/>
    </source>
</evidence>
<evidence type="ECO:0000313" key="5">
    <source>
        <dbReference type="Proteomes" id="UP000228920"/>
    </source>
</evidence>
<comment type="caution">
    <text evidence="4">The sequence shown here is derived from an EMBL/GenBank/DDBJ whole genome shotgun (WGS) entry which is preliminary data.</text>
</comment>
<keyword evidence="2" id="KW-0378">Hydrolase</keyword>
<evidence type="ECO:0000259" key="3">
    <source>
        <dbReference type="PROSITE" id="PS50106"/>
    </source>
</evidence>
<reference evidence="5" key="1">
    <citation type="submission" date="2017-09" db="EMBL/GenBank/DDBJ databases">
        <title>Depth-based differentiation of microbial function through sediment-hosted aquifers and enrichment of novel symbionts in the deep terrestrial subsurface.</title>
        <authorList>
            <person name="Probst A.J."/>
            <person name="Ladd B."/>
            <person name="Jarett J.K."/>
            <person name="Geller-Mcgrath D.E."/>
            <person name="Sieber C.M.K."/>
            <person name="Emerson J.B."/>
            <person name="Anantharaman K."/>
            <person name="Thomas B.C."/>
            <person name="Malmstrom R."/>
            <person name="Stieglmeier M."/>
            <person name="Klingl A."/>
            <person name="Woyke T."/>
            <person name="Ryan C.M."/>
            <person name="Banfield J.F."/>
        </authorList>
    </citation>
    <scope>NUCLEOTIDE SEQUENCE [LARGE SCALE GENOMIC DNA]</scope>
</reference>
<dbReference type="InterPro" id="IPR009003">
    <property type="entry name" value="Peptidase_S1_PA"/>
</dbReference>
<dbReference type="InterPro" id="IPR051201">
    <property type="entry name" value="Chloro_Bact_Ser_Proteases"/>
</dbReference>
<dbReference type="Gene3D" id="2.40.10.120">
    <property type="match status" value="1"/>
</dbReference>
<dbReference type="InterPro" id="IPR036034">
    <property type="entry name" value="PDZ_sf"/>
</dbReference>
<dbReference type="InterPro" id="IPR001478">
    <property type="entry name" value="PDZ"/>
</dbReference>
<evidence type="ECO:0000256" key="2">
    <source>
        <dbReference type="ARBA" id="ARBA00022801"/>
    </source>
</evidence>
<dbReference type="EMBL" id="PFNL01000197">
    <property type="protein sequence ID" value="PIZ44062.1"/>
    <property type="molecule type" value="Genomic_DNA"/>
</dbReference>
<evidence type="ECO:0000256" key="1">
    <source>
        <dbReference type="ARBA" id="ARBA00022670"/>
    </source>
</evidence>
<dbReference type="Proteomes" id="UP000228920">
    <property type="component" value="Unassembled WGS sequence"/>
</dbReference>
<gene>
    <name evidence="4" type="ORF">COY32_07085</name>
</gene>
<dbReference type="SUPFAM" id="SSF50494">
    <property type="entry name" value="Trypsin-like serine proteases"/>
    <property type="match status" value="1"/>
</dbReference>
<dbReference type="PROSITE" id="PS50106">
    <property type="entry name" value="PDZ"/>
    <property type="match status" value="1"/>
</dbReference>
<dbReference type="GO" id="GO:0004252">
    <property type="term" value="F:serine-type endopeptidase activity"/>
    <property type="evidence" value="ECO:0007669"/>
    <property type="project" value="InterPro"/>
</dbReference>
<dbReference type="PANTHER" id="PTHR43343:SF3">
    <property type="entry name" value="PROTEASE DO-LIKE 8, CHLOROPLASTIC"/>
    <property type="match status" value="1"/>
</dbReference>
<dbReference type="PANTHER" id="PTHR43343">
    <property type="entry name" value="PEPTIDASE S12"/>
    <property type="match status" value="1"/>
</dbReference>
<dbReference type="Gene3D" id="2.30.42.10">
    <property type="match status" value="1"/>
</dbReference>
<dbReference type="PRINTS" id="PR00834">
    <property type="entry name" value="PROTEASES2C"/>
</dbReference>
<sequence>MNRSKQTKLFVGLVVVIALVIGSAPIWQHYDEVISKVSGVFSGGFGIITKPSVNETLRVVSEESATIDVVKKVKDSVVSVVETSIAFDVFNGLTQQEASIGTGFYVGDTIIITNKHVVSDTQSTYSVVDATGERHAVTSIFRDPINDLSVLTVENLSLAPLEMGDSSSLQVGQTVIAIGNALGRFSNTVTKGVVSGVGRGIVTSGGLGQFQEELDGVIQTDAALNPGNSGGPLLNLDGQVIGVNVAMSVGSENIGFAIPSNTLTQLITDFKSGTVRQRPLLGVSYAIITPDFARNSEFPEGALVRQVVSGSAADEAGLKVNDVITQIDGQAISEDTSLSSIILRHKVGDSVSLTVYRNGSYTTIDAVLKASAE</sequence>
<feature type="domain" description="PDZ" evidence="3">
    <location>
        <begin position="263"/>
        <end position="359"/>
    </location>
</feature>
<protein>
    <recommendedName>
        <fullName evidence="3">PDZ domain-containing protein</fullName>
    </recommendedName>
</protein>
<dbReference type="Pfam" id="PF13365">
    <property type="entry name" value="Trypsin_2"/>
    <property type="match status" value="1"/>
</dbReference>
<organism evidence="4 5">
    <name type="scientific">candidate division WWE3 bacterium CG_4_10_14_0_2_um_filter_41_14</name>
    <dbReference type="NCBI Taxonomy" id="1975072"/>
    <lineage>
        <taxon>Bacteria</taxon>
        <taxon>Katanobacteria</taxon>
    </lineage>
</organism>
<name>A0A2M7TEH5_UNCKA</name>
<proteinExistence type="predicted"/>
<keyword evidence="1" id="KW-0645">Protease</keyword>
<dbReference type="InterPro" id="IPR001940">
    <property type="entry name" value="Peptidase_S1C"/>
</dbReference>
<dbReference type="SMART" id="SM00228">
    <property type="entry name" value="PDZ"/>
    <property type="match status" value="1"/>
</dbReference>
<dbReference type="Pfam" id="PF13180">
    <property type="entry name" value="PDZ_2"/>
    <property type="match status" value="1"/>
</dbReference>
<dbReference type="AlphaFoldDB" id="A0A2M7TEH5"/>
<accession>A0A2M7TEH5</accession>
<dbReference type="GO" id="GO:0006508">
    <property type="term" value="P:proteolysis"/>
    <property type="evidence" value="ECO:0007669"/>
    <property type="project" value="UniProtKB-KW"/>
</dbReference>